<evidence type="ECO:0000313" key="2">
    <source>
        <dbReference type="EMBL" id="QSV46280.1"/>
    </source>
</evidence>
<evidence type="ECO:0000256" key="1">
    <source>
        <dbReference type="SAM" id="SignalP"/>
    </source>
</evidence>
<organism evidence="2 3">
    <name type="scientific">Geobacter benzoatilyticus</name>
    <dbReference type="NCBI Taxonomy" id="2815309"/>
    <lineage>
        <taxon>Bacteria</taxon>
        <taxon>Pseudomonadati</taxon>
        <taxon>Thermodesulfobacteriota</taxon>
        <taxon>Desulfuromonadia</taxon>
        <taxon>Geobacterales</taxon>
        <taxon>Geobacteraceae</taxon>
        <taxon>Geobacter</taxon>
    </lineage>
</organism>
<dbReference type="Proteomes" id="UP000663651">
    <property type="component" value="Chromosome"/>
</dbReference>
<feature type="chain" id="PRO_5046798367" description="PEP-CTERM sorting domain-containing protein" evidence="1">
    <location>
        <begin position="23"/>
        <end position="198"/>
    </location>
</feature>
<reference evidence="2 3" key="1">
    <citation type="submission" date="2021-03" db="EMBL/GenBank/DDBJ databases">
        <title>Geobacter metallireducens gen. nov. sp. nov., a microorganism capable of coupling the complete oxidation of organic compounds to the reduction of iron and other metals.</title>
        <authorList>
            <person name="Li Y."/>
        </authorList>
    </citation>
    <scope>NUCLEOTIDE SEQUENCE [LARGE SCALE GENOMIC DNA]</scope>
    <source>
        <strain evidence="2 3">Jerry-YX</strain>
    </source>
</reference>
<dbReference type="EMBL" id="CP071382">
    <property type="protein sequence ID" value="QSV46280.1"/>
    <property type="molecule type" value="Genomic_DNA"/>
</dbReference>
<evidence type="ECO:0000313" key="3">
    <source>
        <dbReference type="Proteomes" id="UP000663651"/>
    </source>
</evidence>
<name>A0ABX7Q5A7_9BACT</name>
<keyword evidence="1" id="KW-0732">Signal</keyword>
<sequence>MKFHLLAFICLVLLNLATHANATTITITQTGTASAGAVAGNEWYPEISFTITGVGDTANRVLDGTAYSITNDHAYITFEGLGTFEFLEPTRYFVQNNGSIVGFGKIGQYLNPDLYDGPVAAEFATWDMLSSIGPISGWGGLAQWWSGLQTDRGIVMFPHQYSPTTFQERWPRRTGQFGGGDKVESLHGHAAILKGRPA</sequence>
<proteinExistence type="predicted"/>
<gene>
    <name evidence="2" type="ORF">JZM60_03100</name>
</gene>
<protein>
    <recommendedName>
        <fullName evidence="4">PEP-CTERM sorting domain-containing protein</fullName>
    </recommendedName>
</protein>
<keyword evidence="3" id="KW-1185">Reference proteome</keyword>
<evidence type="ECO:0008006" key="4">
    <source>
        <dbReference type="Google" id="ProtNLM"/>
    </source>
</evidence>
<accession>A0ABX7Q5A7</accession>
<feature type="signal peptide" evidence="1">
    <location>
        <begin position="1"/>
        <end position="22"/>
    </location>
</feature>
<dbReference type="RefSeq" id="WP_207164062.1">
    <property type="nucleotide sequence ID" value="NZ_CP071382.1"/>
</dbReference>